<dbReference type="Gene3D" id="3.20.20.30">
    <property type="entry name" value="Luciferase-like domain"/>
    <property type="match status" value="1"/>
</dbReference>
<keyword evidence="3" id="KW-0560">Oxidoreductase</keyword>
<evidence type="ECO:0000313" key="8">
    <source>
        <dbReference type="Proteomes" id="UP000753724"/>
    </source>
</evidence>
<dbReference type="InterPro" id="IPR051260">
    <property type="entry name" value="Diverse_substr_monoxygenases"/>
</dbReference>
<organism evidence="7 8">
    <name type="scientific">Novosphingobium ovatum</name>
    <dbReference type="NCBI Taxonomy" id="1908523"/>
    <lineage>
        <taxon>Bacteria</taxon>
        <taxon>Pseudomonadati</taxon>
        <taxon>Pseudomonadota</taxon>
        <taxon>Alphaproteobacteria</taxon>
        <taxon>Sphingomonadales</taxon>
        <taxon>Sphingomonadaceae</taxon>
        <taxon>Novosphingobium</taxon>
    </lineage>
</organism>
<sequence>MAKQLHLWAFLQGIGHYPSGWRHAGARPADVWSMDYYRHVGQLVERGRFDAIVFGDQLQSRKGGDRTPERLAMPTLDPMALLSAIASVTSHVGLVNTLSTTYWTPESLAERFWTMDRMTGGRVGWNIVTSAHPDTAWNFGDEPMPEKSARYRNARETVAAAQAIWRRLNAERGTSPQQRPVFVQAGQSGDGRDFAAHTAEAIFCPAATMEDGIAFRSDLRARVAAAGRDPDGVKIMPGLSFILADTQEAAMAKDAALIALADDDLCIEYLSESLCCDLTVFDRNAPVPAEAILEATILPREDIAKVLERPVSSGMSLLQFATTYVRTPRGHNVFRGTPEQMAEMMISWINAGASDGFTMQPAYMPGELEIFVDQVVPILQARGALREEYPGTTLRESMGLPRWPADMGPADMAQAEAV</sequence>
<keyword evidence="8" id="KW-1185">Reference proteome</keyword>
<comment type="caution">
    <text evidence="7">The sequence shown here is derived from an EMBL/GenBank/DDBJ whole genome shotgun (WGS) entry which is preliminary data.</text>
</comment>
<dbReference type="InterPro" id="IPR016215">
    <property type="entry name" value="NTA_MOA"/>
</dbReference>
<evidence type="ECO:0000256" key="4">
    <source>
        <dbReference type="ARBA" id="ARBA00023033"/>
    </source>
</evidence>
<evidence type="ECO:0000256" key="5">
    <source>
        <dbReference type="ARBA" id="ARBA00033748"/>
    </source>
</evidence>
<dbReference type="InterPro" id="IPR011251">
    <property type="entry name" value="Luciferase-like_dom"/>
</dbReference>
<gene>
    <name evidence="7" type="ORF">GTZ99_05460</name>
</gene>
<feature type="domain" description="Luciferase-like" evidence="6">
    <location>
        <begin position="25"/>
        <end position="353"/>
    </location>
</feature>
<evidence type="ECO:0000313" key="7">
    <source>
        <dbReference type="EMBL" id="NBC36001.1"/>
    </source>
</evidence>
<dbReference type="InterPro" id="IPR036661">
    <property type="entry name" value="Luciferase-like_sf"/>
</dbReference>
<evidence type="ECO:0000256" key="2">
    <source>
        <dbReference type="ARBA" id="ARBA00022643"/>
    </source>
</evidence>
<evidence type="ECO:0000256" key="3">
    <source>
        <dbReference type="ARBA" id="ARBA00023002"/>
    </source>
</evidence>
<keyword evidence="1" id="KW-0285">Flavoprotein</keyword>
<dbReference type="SUPFAM" id="SSF51679">
    <property type="entry name" value="Bacterial luciferase-like"/>
    <property type="match status" value="1"/>
</dbReference>
<keyword evidence="2" id="KW-0288">FMN</keyword>
<accession>A0ABW9XBT9</accession>
<dbReference type="PANTHER" id="PTHR30011">
    <property type="entry name" value="ALKANESULFONATE MONOOXYGENASE-RELATED"/>
    <property type="match status" value="1"/>
</dbReference>
<dbReference type="PANTHER" id="PTHR30011:SF16">
    <property type="entry name" value="C2H2 FINGER DOMAIN TRANSCRIPTION FACTOR (EUROFUNG)-RELATED"/>
    <property type="match status" value="1"/>
</dbReference>
<reference evidence="8" key="1">
    <citation type="submission" date="2020-01" db="EMBL/GenBank/DDBJ databases">
        <title>Sphingomonas sp. strain CSW-10.</title>
        <authorList>
            <person name="Chen W.-M."/>
        </authorList>
    </citation>
    <scope>NUCLEOTIDE SEQUENCE [LARGE SCALE GENOMIC DNA]</scope>
    <source>
        <strain evidence="8">FSY-8</strain>
    </source>
</reference>
<dbReference type="Proteomes" id="UP000753724">
    <property type="component" value="Unassembled WGS sequence"/>
</dbReference>
<dbReference type="RefSeq" id="WP_161717276.1">
    <property type="nucleotide sequence ID" value="NZ_JAAAPO010000002.1"/>
</dbReference>
<protein>
    <submittedName>
        <fullName evidence="7">LLM class flavin-dependent oxidoreductase</fullName>
    </submittedName>
</protein>
<evidence type="ECO:0000259" key="6">
    <source>
        <dbReference type="Pfam" id="PF00296"/>
    </source>
</evidence>
<keyword evidence="4" id="KW-0503">Monooxygenase</keyword>
<evidence type="ECO:0000256" key="1">
    <source>
        <dbReference type="ARBA" id="ARBA00022630"/>
    </source>
</evidence>
<dbReference type="EMBL" id="JAAAPO010000002">
    <property type="protein sequence ID" value="NBC36001.1"/>
    <property type="molecule type" value="Genomic_DNA"/>
</dbReference>
<dbReference type="Pfam" id="PF00296">
    <property type="entry name" value="Bac_luciferase"/>
    <property type="match status" value="1"/>
</dbReference>
<comment type="similarity">
    <text evidence="5">Belongs to the NtaA/SnaA/DszA monooxygenase family.</text>
</comment>
<proteinExistence type="inferred from homology"/>
<name>A0ABW9XBT9_9SPHN</name>
<dbReference type="PIRSF" id="PIRSF000337">
    <property type="entry name" value="NTA_MOA"/>
    <property type="match status" value="1"/>
</dbReference>